<feature type="compositionally biased region" description="Basic residues" evidence="2">
    <location>
        <begin position="212"/>
        <end position="227"/>
    </location>
</feature>
<feature type="compositionally biased region" description="Polar residues" evidence="2">
    <location>
        <begin position="94"/>
        <end position="105"/>
    </location>
</feature>
<feature type="compositionally biased region" description="Pro residues" evidence="2">
    <location>
        <begin position="684"/>
        <end position="699"/>
    </location>
</feature>
<name>A0A8H4QQ81_9AGAR</name>
<protein>
    <submittedName>
        <fullName evidence="3">Uncharacterized protein</fullName>
    </submittedName>
</protein>
<feature type="compositionally biased region" description="Basic and acidic residues" evidence="2">
    <location>
        <begin position="177"/>
        <end position="199"/>
    </location>
</feature>
<feature type="compositionally biased region" description="Low complexity" evidence="2">
    <location>
        <begin position="521"/>
        <end position="530"/>
    </location>
</feature>
<feature type="compositionally biased region" description="Polar residues" evidence="2">
    <location>
        <begin position="862"/>
        <end position="881"/>
    </location>
</feature>
<evidence type="ECO:0000313" key="3">
    <source>
        <dbReference type="EMBL" id="KAF4614886.1"/>
    </source>
</evidence>
<dbReference type="Proteomes" id="UP000521872">
    <property type="component" value="Unassembled WGS sequence"/>
</dbReference>
<keyword evidence="4" id="KW-1185">Reference proteome</keyword>
<feature type="compositionally biased region" description="Low complexity" evidence="2">
    <location>
        <begin position="43"/>
        <end position="63"/>
    </location>
</feature>
<keyword evidence="1" id="KW-0175">Coiled coil</keyword>
<feature type="compositionally biased region" description="Polar residues" evidence="2">
    <location>
        <begin position="159"/>
        <end position="174"/>
    </location>
</feature>
<comment type="caution">
    <text evidence="3">The sequence shown here is derived from an EMBL/GenBank/DDBJ whole genome shotgun (WGS) entry which is preliminary data.</text>
</comment>
<accession>A0A8H4QQ81</accession>
<proteinExistence type="predicted"/>
<feature type="compositionally biased region" description="Basic and acidic residues" evidence="2">
    <location>
        <begin position="471"/>
        <end position="483"/>
    </location>
</feature>
<evidence type="ECO:0000313" key="4">
    <source>
        <dbReference type="Proteomes" id="UP000521872"/>
    </source>
</evidence>
<feature type="compositionally biased region" description="Polar residues" evidence="2">
    <location>
        <begin position="716"/>
        <end position="729"/>
    </location>
</feature>
<dbReference type="AlphaFoldDB" id="A0A8H4QQ81"/>
<feature type="compositionally biased region" description="Basic and acidic residues" evidence="2">
    <location>
        <begin position="638"/>
        <end position="652"/>
    </location>
</feature>
<feature type="region of interest" description="Disordered" evidence="2">
    <location>
        <begin position="859"/>
        <end position="882"/>
    </location>
</feature>
<feature type="region of interest" description="Disordered" evidence="2">
    <location>
        <begin position="613"/>
        <end position="782"/>
    </location>
</feature>
<feature type="region of interest" description="Disordered" evidence="2">
    <location>
        <begin position="373"/>
        <end position="553"/>
    </location>
</feature>
<reference evidence="3 4" key="1">
    <citation type="submission" date="2019-12" db="EMBL/GenBank/DDBJ databases">
        <authorList>
            <person name="Floudas D."/>
            <person name="Bentzer J."/>
            <person name="Ahren D."/>
            <person name="Johansson T."/>
            <person name="Persson P."/>
            <person name="Tunlid A."/>
        </authorList>
    </citation>
    <scope>NUCLEOTIDE SEQUENCE [LARGE SCALE GENOMIC DNA]</scope>
    <source>
        <strain evidence="3 4">CBS 102.39</strain>
    </source>
</reference>
<organism evidence="3 4">
    <name type="scientific">Agrocybe pediades</name>
    <dbReference type="NCBI Taxonomy" id="84607"/>
    <lineage>
        <taxon>Eukaryota</taxon>
        <taxon>Fungi</taxon>
        <taxon>Dikarya</taxon>
        <taxon>Basidiomycota</taxon>
        <taxon>Agaricomycotina</taxon>
        <taxon>Agaricomycetes</taxon>
        <taxon>Agaricomycetidae</taxon>
        <taxon>Agaricales</taxon>
        <taxon>Agaricineae</taxon>
        <taxon>Strophariaceae</taxon>
        <taxon>Agrocybe</taxon>
    </lineage>
</organism>
<sequence length="986" mass="108235">MTTLLDPEGNRQPKPVYHTPTRPAAKILEELVEHGITSRNGRSSSSSGSKTSSSSSKSKLTFTSDRDRTDNTLTPPSTAPPLPLYPPLPKLPPNVQTDNTYSSLGQPVPALHTVVTPPLEDMPDLNSMLFDGRYSKYEHPNPPSQPTYSKHSSSSSSSKGFNTQPSDPLQTNYQIIEELKRERERIKLERSAHRKDSKDSTNSTSPTDSHPHRTKHSRSHSHGRSHHSSSSTSEAISNLLLTTTARLSQETARANQAERHAAELLAMFKKTHEAKSRLERDLMKVQEELGLYKLQLDVAQKEIFRAQEIVDRVERERANAEEEAARARSRMHKLHEELAVERARDEARNAGFEEGLRQGRAMFAASLAGDGIDLDMGPSPEGSIGGERYFTKSGRKETGQKRRRASDVSRYVYPSEDASVISGSSGSSLPQAQPPGRTESRSTNVHPTHQEPPKPSQQRPRASSSATITNRRRESPPTRRRSPDSPPPDVGLYTSLLPRPTITTPVPADVPSTQPQPAPAMPAHQTPTMPHMHESNIHSKPHPSYRNGNTRSHPESIEVQPLQFHELERNLDSNEPIRPTSVWNRSPSMFQERVPLPPDNYIPVMDANSMISLPPPHELSRMVSPTSDIRPTSTVPDGDVRGFAEGGRKRSDSQAMATAKYGRPTSIAPTEGSRKRSESRSHPAPAPIAPTPSSDPPPAYNVNDNNARAAGVMPSRATSNVSRGSTHISQLDILSPPRESIAIPKNNGKGRSYEPSYQAESPTIRYLNNRQRLRDQQQPPTEKIAEEWRQANQEYFRPLSPESNGSRTGVFDRPDSAMSKAASSNERPKPRPPRRPREIVLPAPLGDVFADTKANVVPSPSGGLSVTTPPHASRTTSNTTVPGIEVVTPSTHASSRFSQGTVLDPILLTPDSANRPLPPATNIHNQAGPERINMVLPDNNLPPGFVPLSPIIPSLNSYPAGFAPNIAKDHPGSMSPNFTYSSPLIR</sequence>
<evidence type="ECO:0000256" key="1">
    <source>
        <dbReference type="SAM" id="Coils"/>
    </source>
</evidence>
<feature type="region of interest" description="Disordered" evidence="2">
    <location>
        <begin position="1"/>
        <end position="234"/>
    </location>
</feature>
<feature type="region of interest" description="Disordered" evidence="2">
    <location>
        <begin position="795"/>
        <end position="839"/>
    </location>
</feature>
<feature type="compositionally biased region" description="Polar residues" evidence="2">
    <location>
        <begin position="456"/>
        <end position="469"/>
    </location>
</feature>
<feature type="compositionally biased region" description="Polar residues" evidence="2">
    <location>
        <begin position="623"/>
        <end position="635"/>
    </location>
</feature>
<gene>
    <name evidence="3" type="ORF">D9613_003554</name>
</gene>
<feature type="coiled-coil region" evidence="1">
    <location>
        <begin position="247"/>
        <end position="337"/>
    </location>
</feature>
<feature type="compositionally biased region" description="Pro residues" evidence="2">
    <location>
        <begin position="77"/>
        <end position="92"/>
    </location>
</feature>
<feature type="compositionally biased region" description="Basic and acidic residues" evidence="2">
    <location>
        <begin position="672"/>
        <end position="681"/>
    </location>
</feature>
<evidence type="ECO:0000256" key="2">
    <source>
        <dbReference type="SAM" id="MobiDB-lite"/>
    </source>
</evidence>
<dbReference type="EMBL" id="JAACJL010000044">
    <property type="protein sequence ID" value="KAF4614886.1"/>
    <property type="molecule type" value="Genomic_DNA"/>
</dbReference>